<protein>
    <submittedName>
        <fullName evidence="1">DUF488 family protein</fullName>
    </submittedName>
</protein>
<evidence type="ECO:0000313" key="1">
    <source>
        <dbReference type="EMBL" id="RKF16959.1"/>
    </source>
</evidence>
<gene>
    <name evidence="1" type="ORF">D6850_05370</name>
</gene>
<dbReference type="RefSeq" id="WP_121164485.1">
    <property type="nucleotide sequence ID" value="NZ_RAPE01000001.1"/>
</dbReference>
<dbReference type="EMBL" id="RAPE01000001">
    <property type="protein sequence ID" value="RKF16959.1"/>
    <property type="molecule type" value="Genomic_DNA"/>
</dbReference>
<name>A0A3A8AZD8_9RHOB</name>
<comment type="caution">
    <text evidence="1">The sequence shown here is derived from an EMBL/GenBank/DDBJ whole genome shotgun (WGS) entry which is preliminary data.</text>
</comment>
<proteinExistence type="predicted"/>
<dbReference type="PANTHER" id="PTHR36849:SF1">
    <property type="entry name" value="CYTOPLASMIC PROTEIN"/>
    <property type="match status" value="1"/>
</dbReference>
<reference evidence="1 2" key="1">
    <citation type="submission" date="2018-09" db="EMBL/GenBank/DDBJ databases">
        <title>Roseovarius spongiae sp. nov., isolated from a marine sponge.</title>
        <authorList>
            <person name="Zhuang L."/>
            <person name="Luo L."/>
        </authorList>
    </citation>
    <scope>NUCLEOTIDE SEQUENCE [LARGE SCALE GENOMIC DNA]</scope>
    <source>
        <strain evidence="1 2">HN-E21</strain>
    </source>
</reference>
<sequence length="116" mass="13829">MDIRTKRAYDDPARNDGFRVLVDKIWPRGVSKEDARLDDWRKEVAPSDDLREWFDHDPDKWREFRGKYFDELDKCGEAVDDLLERVRDGRVTLVYGAKDEEHNNAEALRDYLKKKA</sequence>
<dbReference type="AlphaFoldDB" id="A0A3A8AZD8"/>
<evidence type="ECO:0000313" key="2">
    <source>
        <dbReference type="Proteomes" id="UP000281128"/>
    </source>
</evidence>
<dbReference type="InterPro" id="IPR052552">
    <property type="entry name" value="YeaO-like"/>
</dbReference>
<organism evidence="1 2">
    <name type="scientific">Roseovarius spongiae</name>
    <dbReference type="NCBI Taxonomy" id="2320272"/>
    <lineage>
        <taxon>Bacteria</taxon>
        <taxon>Pseudomonadati</taxon>
        <taxon>Pseudomonadota</taxon>
        <taxon>Alphaproteobacteria</taxon>
        <taxon>Rhodobacterales</taxon>
        <taxon>Roseobacteraceae</taxon>
        <taxon>Roseovarius</taxon>
    </lineage>
</organism>
<dbReference type="Pfam" id="PF22752">
    <property type="entry name" value="DUF488-N3i"/>
    <property type="match status" value="1"/>
</dbReference>
<accession>A0A3A8AZD8</accession>
<dbReference type="Proteomes" id="UP000281128">
    <property type="component" value="Unassembled WGS sequence"/>
</dbReference>
<dbReference type="PANTHER" id="PTHR36849">
    <property type="entry name" value="CYTOPLASMIC PROTEIN-RELATED"/>
    <property type="match status" value="1"/>
</dbReference>
<keyword evidence="2" id="KW-1185">Reference proteome</keyword>
<dbReference type="OrthoDB" id="9790745at2"/>